<gene>
    <name evidence="1" type="ORF">H8717_04340</name>
</gene>
<name>A0ABR7NGW7_9FIRM</name>
<dbReference type="RefSeq" id="WP_262399265.1">
    <property type="nucleotide sequence ID" value="NZ_JACRTB010000006.1"/>
</dbReference>
<keyword evidence="2" id="KW-1185">Reference proteome</keyword>
<protein>
    <recommendedName>
        <fullName evidence="3">Type 4 fimbrial biogenesis protein PilX N-terminal domain-containing protein</fullName>
    </recommendedName>
</protein>
<dbReference type="EMBL" id="JACRTB010000006">
    <property type="protein sequence ID" value="MBC8575641.1"/>
    <property type="molecule type" value="Genomic_DNA"/>
</dbReference>
<dbReference type="Proteomes" id="UP000658131">
    <property type="component" value="Unassembled WGS sequence"/>
</dbReference>
<evidence type="ECO:0000313" key="1">
    <source>
        <dbReference type="EMBL" id="MBC8575641.1"/>
    </source>
</evidence>
<evidence type="ECO:0008006" key="3">
    <source>
        <dbReference type="Google" id="ProtNLM"/>
    </source>
</evidence>
<comment type="caution">
    <text evidence="1">The sequence shown here is derived from an EMBL/GenBank/DDBJ whole genome shotgun (WGS) entry which is preliminary data.</text>
</comment>
<proteinExistence type="predicted"/>
<reference evidence="1 2" key="1">
    <citation type="submission" date="2020-08" db="EMBL/GenBank/DDBJ databases">
        <title>Genome public.</title>
        <authorList>
            <person name="Liu C."/>
            <person name="Sun Q."/>
        </authorList>
    </citation>
    <scope>NUCLEOTIDE SEQUENCE [LARGE SCALE GENOMIC DNA]</scope>
    <source>
        <strain evidence="1 2">BX1</strain>
    </source>
</reference>
<organism evidence="1 2">
    <name type="scientific">Yanshouia hominis</name>
    <dbReference type="NCBI Taxonomy" id="2763673"/>
    <lineage>
        <taxon>Bacteria</taxon>
        <taxon>Bacillati</taxon>
        <taxon>Bacillota</taxon>
        <taxon>Clostridia</taxon>
        <taxon>Eubacteriales</taxon>
        <taxon>Oscillospiraceae</taxon>
        <taxon>Yanshouia</taxon>
    </lineage>
</organism>
<sequence>MKRQWGIGVGSASVLIIFVLLCLTVFATLSLVSAQADLRLAERAAETTAAWYEADGRAAEFLCALDQAFEETSSPAELPDARVAEILEGAAVLDDSLGYDGARLLRYQVAVDENRAIEAAVSYTVSESGLSRRIESWRTVQTGGFAVEEPMTLWQGTTAALPNLEG</sequence>
<accession>A0ABR7NGW7</accession>
<evidence type="ECO:0000313" key="2">
    <source>
        <dbReference type="Proteomes" id="UP000658131"/>
    </source>
</evidence>